<feature type="domain" description="SnoaL-like" evidence="1">
    <location>
        <begin position="97"/>
        <end position="168"/>
    </location>
</feature>
<dbReference type="Proteomes" id="UP000184330">
    <property type="component" value="Unassembled WGS sequence"/>
</dbReference>
<organism evidence="2 3">
    <name type="scientific">Phialocephala subalpina</name>
    <dbReference type="NCBI Taxonomy" id="576137"/>
    <lineage>
        <taxon>Eukaryota</taxon>
        <taxon>Fungi</taxon>
        <taxon>Dikarya</taxon>
        <taxon>Ascomycota</taxon>
        <taxon>Pezizomycotina</taxon>
        <taxon>Leotiomycetes</taxon>
        <taxon>Helotiales</taxon>
        <taxon>Mollisiaceae</taxon>
        <taxon>Phialocephala</taxon>
        <taxon>Phialocephala fortinii species complex</taxon>
    </lineage>
</organism>
<dbReference type="OrthoDB" id="4128781at2759"/>
<dbReference type="STRING" id="576137.A0A1L7WLB5"/>
<dbReference type="Pfam" id="PF13474">
    <property type="entry name" value="SnoaL_3"/>
    <property type="match status" value="1"/>
</dbReference>
<dbReference type="InterPro" id="IPR037401">
    <property type="entry name" value="SnoaL-like"/>
</dbReference>
<sequence>MKTKGAWHAEGDLTTPQALHDTLSYPLSHLHSPDLLREEEEIFQHYVNWQLFNNHRFSTHPNEGKEFYDVPDVMYYDLMGLIPHLDEGGGFDDHFDIIGPYFAKSQIAYREMEIIAVAKDFGYVTMEQHYWGTSTDGNDFDFTFRITSNLRKRGGKWKWVHEHVSFPVNIATRTADFTCSQYATEHLKINDEDNVKVIEN</sequence>
<gene>
    <name evidence="2" type="ORF">PAC_03424</name>
</gene>
<reference evidence="2 3" key="1">
    <citation type="submission" date="2016-03" db="EMBL/GenBank/DDBJ databases">
        <authorList>
            <person name="Ploux O."/>
        </authorList>
    </citation>
    <scope>NUCLEOTIDE SEQUENCE [LARGE SCALE GENOMIC DNA]</scope>
    <source>
        <strain evidence="2 3">UAMH 11012</strain>
    </source>
</reference>
<protein>
    <recommendedName>
        <fullName evidence="1">SnoaL-like domain-containing protein</fullName>
    </recommendedName>
</protein>
<dbReference type="SUPFAM" id="SSF54427">
    <property type="entry name" value="NTF2-like"/>
    <property type="match status" value="1"/>
</dbReference>
<dbReference type="InterPro" id="IPR032710">
    <property type="entry name" value="NTF2-like_dom_sf"/>
</dbReference>
<dbReference type="AlphaFoldDB" id="A0A1L7WLB5"/>
<keyword evidence="3" id="KW-1185">Reference proteome</keyword>
<dbReference type="Gene3D" id="3.10.450.50">
    <property type="match status" value="1"/>
</dbReference>
<proteinExistence type="predicted"/>
<dbReference type="EMBL" id="FJOG01000004">
    <property type="protein sequence ID" value="CZR53545.1"/>
    <property type="molecule type" value="Genomic_DNA"/>
</dbReference>
<accession>A0A1L7WLB5</accession>
<evidence type="ECO:0000313" key="3">
    <source>
        <dbReference type="Proteomes" id="UP000184330"/>
    </source>
</evidence>
<evidence type="ECO:0000313" key="2">
    <source>
        <dbReference type="EMBL" id="CZR53545.1"/>
    </source>
</evidence>
<name>A0A1L7WLB5_9HELO</name>
<evidence type="ECO:0000259" key="1">
    <source>
        <dbReference type="Pfam" id="PF13474"/>
    </source>
</evidence>